<dbReference type="InterPro" id="IPR039756">
    <property type="entry name" value="Lsb6/PI4K2"/>
</dbReference>
<dbReference type="InterPro" id="IPR000403">
    <property type="entry name" value="PI3/4_kinase_cat_dom"/>
</dbReference>
<evidence type="ECO:0000256" key="7">
    <source>
        <dbReference type="ARBA" id="ARBA00022840"/>
    </source>
</evidence>
<dbReference type="GO" id="GO:0046854">
    <property type="term" value="P:phosphatidylinositol phosphate biosynthetic process"/>
    <property type="evidence" value="ECO:0007669"/>
    <property type="project" value="UniProtKB-UniRule"/>
</dbReference>
<evidence type="ECO:0000256" key="8">
    <source>
        <dbReference type="ARBA" id="ARBA00023136"/>
    </source>
</evidence>
<evidence type="ECO:0000256" key="9">
    <source>
        <dbReference type="RuleBase" id="RU367084"/>
    </source>
</evidence>
<dbReference type="OrthoDB" id="3349449at2759"/>
<evidence type="ECO:0000256" key="3">
    <source>
        <dbReference type="ARBA" id="ARBA00022475"/>
    </source>
</evidence>
<dbReference type="GO" id="GO:0005524">
    <property type="term" value="F:ATP binding"/>
    <property type="evidence" value="ECO:0007669"/>
    <property type="project" value="UniProtKB-UniRule"/>
</dbReference>
<organism evidence="12 13">
    <name type="scientific">Mesocestoides corti</name>
    <name type="common">Flatworm</name>
    <dbReference type="NCBI Taxonomy" id="53468"/>
    <lineage>
        <taxon>Eukaryota</taxon>
        <taxon>Metazoa</taxon>
        <taxon>Spiralia</taxon>
        <taxon>Lophotrochozoa</taxon>
        <taxon>Platyhelminthes</taxon>
        <taxon>Cestoda</taxon>
        <taxon>Eucestoda</taxon>
        <taxon>Cyclophyllidea</taxon>
        <taxon>Mesocestoididae</taxon>
        <taxon>Mesocestoides</taxon>
    </lineage>
</organism>
<dbReference type="AlphaFoldDB" id="A0A158QWB9"/>
<keyword evidence="4 9" id="KW-0808">Transferase</keyword>
<dbReference type="GO" id="GO:0005768">
    <property type="term" value="C:endosome"/>
    <property type="evidence" value="ECO:0007669"/>
    <property type="project" value="TreeGrafter"/>
</dbReference>
<evidence type="ECO:0000256" key="10">
    <source>
        <dbReference type="SAM" id="MobiDB-lite"/>
    </source>
</evidence>
<dbReference type="GO" id="GO:0007032">
    <property type="term" value="P:endosome organization"/>
    <property type="evidence" value="ECO:0007669"/>
    <property type="project" value="TreeGrafter"/>
</dbReference>
<sequence length="500" mass="56952">MLCSSPFVVSQSGDLFKSPHFVDAVTDKFSRNWIKMTDAADGERTPLLTDEQFMGIGPAFPSEDSTSSTHFNSVLQEAFEAINRNIFPERIYQGSSGSYFVKNRDGKKIAVFKPKDEEPYGNLNPKWTKWMHKLCCPCFFGRSCLVPNQGYLSEVAASLVDERLGLNIVPTTKVVKLASTTFNYRAAVRAASRTKQRVADRFPDIGRHFHRLGLPPKVGSFQLFASGCQDAQYWLNRFEVEPLPEEAQKSLHHQFEKLVVLDYIIRNTDRGNDNWLIRYEPPDVNEETTSTKVYGECVTSSSTVSSPKKGIPKVTVVAIDNGLAFPFKHPDEWRAYPFYWAWLPMAKIPFSSEIRDHILPLITDAHFVNDLVRDLYKLFKTDPGFDRRTFEKQIAVMRGQMLNLQCALRDQKTPLQLVQIPVVTVERQKRSITQRLQQAARDLLPPNSLAPRTDPFPFSSGDDGMNGTEYHSPSGDEFDPDAPGSHFTTRYPRRPFFTRF</sequence>
<comment type="similarity">
    <text evidence="2 9">Belongs to the PI3/PI4-kinase family. Type II PI4K subfamily.</text>
</comment>
<comment type="catalytic activity">
    <reaction evidence="9">
        <text>a 1,2-diacyl-sn-glycero-3-phospho-(1D-myo-inositol) + ATP = a 1,2-diacyl-sn-glycero-3-phospho-(1D-myo-inositol 4-phosphate) + ADP + H(+)</text>
        <dbReference type="Rhea" id="RHEA:19877"/>
        <dbReference type="ChEBI" id="CHEBI:15378"/>
        <dbReference type="ChEBI" id="CHEBI:30616"/>
        <dbReference type="ChEBI" id="CHEBI:57880"/>
        <dbReference type="ChEBI" id="CHEBI:58178"/>
        <dbReference type="ChEBI" id="CHEBI:456216"/>
        <dbReference type="EC" id="2.7.1.67"/>
    </reaction>
</comment>
<name>A0A158QWB9_MESCO</name>
<dbReference type="GO" id="GO:0005886">
    <property type="term" value="C:plasma membrane"/>
    <property type="evidence" value="ECO:0007669"/>
    <property type="project" value="UniProtKB-SubCell"/>
</dbReference>
<keyword evidence="3" id="KW-1003">Cell membrane</keyword>
<feature type="region of interest" description="Disordered" evidence="10">
    <location>
        <begin position="445"/>
        <end position="490"/>
    </location>
</feature>
<dbReference type="Proteomes" id="UP000267029">
    <property type="component" value="Unassembled WGS sequence"/>
</dbReference>
<dbReference type="EMBL" id="UXSR01005854">
    <property type="protein sequence ID" value="VDD83824.1"/>
    <property type="molecule type" value="Genomic_DNA"/>
</dbReference>
<evidence type="ECO:0000259" key="11">
    <source>
        <dbReference type="PROSITE" id="PS50290"/>
    </source>
</evidence>
<dbReference type="EC" id="2.7.1.67" evidence="9"/>
<proteinExistence type="inferred from homology"/>
<evidence type="ECO:0000256" key="2">
    <source>
        <dbReference type="ARBA" id="ARBA00008941"/>
    </source>
</evidence>
<keyword evidence="5 9" id="KW-0547">Nucleotide-binding</keyword>
<gene>
    <name evidence="12" type="ORF">MCOS_LOCUS9827</name>
</gene>
<evidence type="ECO:0000256" key="4">
    <source>
        <dbReference type="ARBA" id="ARBA00022679"/>
    </source>
</evidence>
<dbReference type="STRING" id="53468.A0A158QWB9"/>
<dbReference type="PROSITE" id="PS50290">
    <property type="entry name" value="PI3_4_KINASE_3"/>
    <property type="match status" value="1"/>
</dbReference>
<dbReference type="GO" id="GO:0005802">
    <property type="term" value="C:trans-Golgi network"/>
    <property type="evidence" value="ECO:0007669"/>
    <property type="project" value="TreeGrafter"/>
</dbReference>
<dbReference type="GO" id="GO:0004430">
    <property type="term" value="F:1-phosphatidylinositol 4-kinase activity"/>
    <property type="evidence" value="ECO:0007669"/>
    <property type="project" value="UniProtKB-UniRule"/>
</dbReference>
<protein>
    <recommendedName>
        <fullName evidence="9">Phosphatidylinositol 4-kinase type 2</fullName>
        <ecNumber evidence="9">2.7.1.67</ecNumber>
    </recommendedName>
</protein>
<keyword evidence="8 9" id="KW-0472">Membrane</keyword>
<keyword evidence="6 9" id="KW-0418">Kinase</keyword>
<dbReference type="PANTHER" id="PTHR12865">
    <property type="entry name" value="PHOSPHATIDYLINOSITOL 4-KINASE TYPE-II"/>
    <property type="match status" value="1"/>
</dbReference>
<keyword evidence="7 9" id="KW-0067">ATP-binding</keyword>
<comment type="subcellular location">
    <subcellularLocation>
        <location evidence="1">Cell membrane</location>
    </subcellularLocation>
    <subcellularLocation>
        <location evidence="9">Membrane</location>
        <topology evidence="9">Peripheral membrane protein</topology>
    </subcellularLocation>
</comment>
<dbReference type="GO" id="GO:0007030">
    <property type="term" value="P:Golgi organization"/>
    <property type="evidence" value="ECO:0007669"/>
    <property type="project" value="TreeGrafter"/>
</dbReference>
<evidence type="ECO:0000313" key="12">
    <source>
        <dbReference type="EMBL" id="VDD83824.1"/>
    </source>
</evidence>
<accession>A0A158QWB9</accession>
<evidence type="ECO:0000256" key="5">
    <source>
        <dbReference type="ARBA" id="ARBA00022741"/>
    </source>
</evidence>
<evidence type="ECO:0000256" key="6">
    <source>
        <dbReference type="ARBA" id="ARBA00022777"/>
    </source>
</evidence>
<dbReference type="PANTHER" id="PTHR12865:SF1">
    <property type="entry name" value="PHOSPHATIDYLINOSITOL 4-KINASE TYPE 2"/>
    <property type="match status" value="1"/>
</dbReference>
<dbReference type="GO" id="GO:0005765">
    <property type="term" value="C:lysosomal membrane"/>
    <property type="evidence" value="ECO:0007669"/>
    <property type="project" value="TreeGrafter"/>
</dbReference>
<keyword evidence="13" id="KW-1185">Reference proteome</keyword>
<dbReference type="Pfam" id="PF00454">
    <property type="entry name" value="PI3_PI4_kinase"/>
    <property type="match status" value="1"/>
</dbReference>
<feature type="domain" description="PI3K/PI4K catalytic" evidence="11">
    <location>
        <begin position="85"/>
        <end position="427"/>
    </location>
</feature>
<evidence type="ECO:0000313" key="13">
    <source>
        <dbReference type="Proteomes" id="UP000267029"/>
    </source>
</evidence>
<evidence type="ECO:0000256" key="1">
    <source>
        <dbReference type="ARBA" id="ARBA00004236"/>
    </source>
</evidence>
<reference evidence="12 13" key="1">
    <citation type="submission" date="2018-10" db="EMBL/GenBank/DDBJ databases">
        <authorList>
            <consortium name="Pathogen Informatics"/>
        </authorList>
    </citation>
    <scope>NUCLEOTIDE SEQUENCE [LARGE SCALE GENOMIC DNA]</scope>
</reference>